<evidence type="ECO:0000256" key="2">
    <source>
        <dbReference type="ARBA" id="ARBA00022692"/>
    </source>
</evidence>
<feature type="transmembrane region" description="Helical" evidence="6">
    <location>
        <begin position="120"/>
        <end position="141"/>
    </location>
</feature>
<feature type="transmembrane region" description="Helical" evidence="6">
    <location>
        <begin position="14"/>
        <end position="32"/>
    </location>
</feature>
<dbReference type="AlphaFoldDB" id="A0A5N7BY01"/>
<feature type="transmembrane region" description="Helical" evidence="6">
    <location>
        <begin position="85"/>
        <end position="108"/>
    </location>
</feature>
<keyword evidence="3 6" id="KW-1133">Transmembrane helix</keyword>
<organism evidence="8">
    <name type="scientific">Petromyces alliaceus</name>
    <name type="common">Aspergillus alliaceus</name>
    <dbReference type="NCBI Taxonomy" id="209559"/>
    <lineage>
        <taxon>Eukaryota</taxon>
        <taxon>Fungi</taxon>
        <taxon>Dikarya</taxon>
        <taxon>Ascomycota</taxon>
        <taxon>Pezizomycotina</taxon>
        <taxon>Eurotiomycetes</taxon>
        <taxon>Eurotiomycetidae</taxon>
        <taxon>Eurotiales</taxon>
        <taxon>Aspergillaceae</taxon>
        <taxon>Aspergillus</taxon>
        <taxon>Aspergillus subgen. Circumdati</taxon>
    </lineage>
</organism>
<evidence type="ECO:0000313" key="10">
    <source>
        <dbReference type="Proteomes" id="UP000541154"/>
    </source>
</evidence>
<feature type="transmembrane region" description="Helical" evidence="6">
    <location>
        <begin position="203"/>
        <end position="224"/>
    </location>
</feature>
<dbReference type="OrthoDB" id="5429740at2759"/>
<dbReference type="EMBL" id="ML735306">
    <property type="protein sequence ID" value="KAE8386705.1"/>
    <property type="molecule type" value="Genomic_DNA"/>
</dbReference>
<comment type="similarity">
    <text evidence="5">Belongs to the SAT4 family.</text>
</comment>
<keyword evidence="2 6" id="KW-0812">Transmembrane</keyword>
<keyword evidence="10" id="KW-1185">Reference proteome</keyword>
<evidence type="ECO:0000256" key="6">
    <source>
        <dbReference type="SAM" id="Phobius"/>
    </source>
</evidence>
<evidence type="ECO:0000313" key="8">
    <source>
        <dbReference type="EMBL" id="KAE8386705.1"/>
    </source>
</evidence>
<accession>A0A5N7BY01</accession>
<dbReference type="InterPro" id="IPR052337">
    <property type="entry name" value="SAT4-like"/>
</dbReference>
<dbReference type="GO" id="GO:0016020">
    <property type="term" value="C:membrane"/>
    <property type="evidence" value="ECO:0007669"/>
    <property type="project" value="UniProtKB-SubCell"/>
</dbReference>
<dbReference type="PANTHER" id="PTHR33048:SF155">
    <property type="entry name" value="INTEGRAL MEMBRANE PROTEIN"/>
    <property type="match status" value="1"/>
</dbReference>
<feature type="domain" description="Rhodopsin" evidence="7">
    <location>
        <begin position="28"/>
        <end position="263"/>
    </location>
</feature>
<name>A0A5N7BY01_PETAA</name>
<dbReference type="EMBL" id="SPNV01000516">
    <property type="protein sequence ID" value="KAF5855069.1"/>
    <property type="molecule type" value="Genomic_DNA"/>
</dbReference>
<dbReference type="PANTHER" id="PTHR33048">
    <property type="entry name" value="PTH11-LIKE INTEGRAL MEMBRANE PROTEIN (AFU_ORTHOLOGUE AFUA_5G11245)"/>
    <property type="match status" value="1"/>
</dbReference>
<evidence type="ECO:0000256" key="4">
    <source>
        <dbReference type="ARBA" id="ARBA00023136"/>
    </source>
</evidence>
<evidence type="ECO:0000256" key="1">
    <source>
        <dbReference type="ARBA" id="ARBA00004141"/>
    </source>
</evidence>
<gene>
    <name evidence="8" type="ORF">BDV23DRAFT_187012</name>
    <name evidence="9" type="ORF">ETB97_010126</name>
</gene>
<evidence type="ECO:0000313" key="9">
    <source>
        <dbReference type="EMBL" id="KAF5855069.1"/>
    </source>
</evidence>
<comment type="subcellular location">
    <subcellularLocation>
        <location evidence="1">Membrane</location>
        <topology evidence="1">Multi-pass membrane protein</topology>
    </subcellularLocation>
</comment>
<keyword evidence="4 6" id="KW-0472">Membrane</keyword>
<feature type="transmembrane region" description="Helical" evidence="6">
    <location>
        <begin position="236"/>
        <end position="259"/>
    </location>
</feature>
<dbReference type="Proteomes" id="UP000541154">
    <property type="component" value="Unassembled WGS sequence"/>
</dbReference>
<feature type="transmembrane region" description="Helical" evidence="6">
    <location>
        <begin position="167"/>
        <end position="191"/>
    </location>
</feature>
<reference evidence="9 10" key="1">
    <citation type="submission" date="2019-04" db="EMBL/GenBank/DDBJ databases">
        <title>Aspergillus burnettii sp. nov., novel species from soil in southeast Queensland.</title>
        <authorList>
            <person name="Gilchrist C.L.M."/>
            <person name="Pitt J.I."/>
            <person name="Lange L."/>
            <person name="Lacey H.J."/>
            <person name="Vuong D."/>
            <person name="Midgley D.J."/>
            <person name="Greenfield P."/>
            <person name="Bradbury M."/>
            <person name="Lacey E."/>
            <person name="Busk P.K."/>
            <person name="Pilgaard B."/>
            <person name="Chooi Y.H."/>
            <person name="Piggott A.M."/>
        </authorList>
    </citation>
    <scope>NUCLEOTIDE SEQUENCE [LARGE SCALE GENOMIC DNA]</scope>
    <source>
        <strain evidence="9 10">FRR 5400</strain>
    </source>
</reference>
<reference evidence="8" key="2">
    <citation type="submission" date="2019-04" db="EMBL/GenBank/DDBJ databases">
        <title>Friends and foes A comparative genomics studyof 23 Aspergillus species from section Flavi.</title>
        <authorList>
            <consortium name="DOE Joint Genome Institute"/>
            <person name="Kjaerbolling I."/>
            <person name="Vesth T."/>
            <person name="Frisvad J.C."/>
            <person name="Nybo J.L."/>
            <person name="Theobald S."/>
            <person name="Kildgaard S."/>
            <person name="Isbrandt T."/>
            <person name="Kuo A."/>
            <person name="Sato A."/>
            <person name="Lyhne E.K."/>
            <person name="Kogle M.E."/>
            <person name="Wiebenga A."/>
            <person name="Kun R.S."/>
            <person name="Lubbers R.J."/>
            <person name="Makela M.R."/>
            <person name="Barry K."/>
            <person name="Chovatia M."/>
            <person name="Clum A."/>
            <person name="Daum C."/>
            <person name="Haridas S."/>
            <person name="He G."/>
            <person name="LaButti K."/>
            <person name="Lipzen A."/>
            <person name="Mondo S."/>
            <person name="Riley R."/>
            <person name="Salamov A."/>
            <person name="Simmons B.A."/>
            <person name="Magnuson J.K."/>
            <person name="Henrissat B."/>
            <person name="Mortensen U.H."/>
            <person name="Larsen T.O."/>
            <person name="Devries R.P."/>
            <person name="Grigoriev I.V."/>
            <person name="Machida M."/>
            <person name="Baker S.E."/>
            <person name="Andersen M.R."/>
        </authorList>
    </citation>
    <scope>NUCLEOTIDE SEQUENCE [LARGE SCALE GENOMIC DNA]</scope>
    <source>
        <strain evidence="8">IBT 14317</strain>
    </source>
</reference>
<evidence type="ECO:0000256" key="5">
    <source>
        <dbReference type="ARBA" id="ARBA00038359"/>
    </source>
</evidence>
<dbReference type="Pfam" id="PF20684">
    <property type="entry name" value="Fung_rhodopsin"/>
    <property type="match status" value="1"/>
</dbReference>
<proteinExistence type="inferred from homology"/>
<accession>A0A8H5ZTU9</accession>
<evidence type="ECO:0000256" key="3">
    <source>
        <dbReference type="ARBA" id="ARBA00022989"/>
    </source>
</evidence>
<dbReference type="InterPro" id="IPR049326">
    <property type="entry name" value="Rhodopsin_dom_fungi"/>
</dbReference>
<evidence type="ECO:0000259" key="7">
    <source>
        <dbReference type="Pfam" id="PF20684"/>
    </source>
</evidence>
<feature type="transmembrane region" description="Helical" evidence="6">
    <location>
        <begin position="44"/>
        <end position="65"/>
    </location>
</feature>
<sequence length="368" mass="40114">MVAPTGDRKSVLEGTWALGAIAIVIMGLRVFAKGRLHHFGPDDLVMFTALVFALAASIFFTIAVLDYGFGAGLPESDDVNALKFYTLMEVCGVVGTCLGRVAFILYLLPILSTRKLFRNSLWALLALQIVANSVMVILILAQCRDIRGVWDPEYATNCMEDYIQLRYGYFICACNTSADLLLAILPSFIFWDLKLRPIIKFSLMALTSLGLVAAIGAILKAVYLKAILEWSTTANAINLTCWSMIESYLVIITASIPCLRSLVVSSARQFFASDKSSIFPITSSYRKRTTSHGRMTDRVQGNHAASGSTQNFFVTRGEEIELGNTRASANANEGLDGLESPTSGIAKTVDISITWDQGHGRGPPGSRI</sequence>
<dbReference type="Proteomes" id="UP000326877">
    <property type="component" value="Unassembled WGS sequence"/>
</dbReference>
<protein>
    <recommendedName>
        <fullName evidence="7">Rhodopsin domain-containing protein</fullName>
    </recommendedName>
</protein>